<dbReference type="AlphaFoldDB" id="A0A6G0TRJ6"/>
<dbReference type="OrthoDB" id="6585180at2759"/>
<evidence type="ECO:0000313" key="2">
    <source>
        <dbReference type="Proteomes" id="UP000475862"/>
    </source>
</evidence>
<evidence type="ECO:0008006" key="3">
    <source>
        <dbReference type="Google" id="ProtNLM"/>
    </source>
</evidence>
<accession>A0A6G0TRJ6</accession>
<sequence length="205" mass="23828">MNTEHFMIFQLKNYLFSKESFGVLMHLIVEYVKHGTKRNVALSPEVQVLITLRYYATGTFQVVIGVISELIDLLYVELLKEFQLLLLVFNPQFINMPQNAHERSIVSTGFYKIRNFPCVIGSIDCTHIRIQSPNSDIGERFRNRKGEHIFVHEMLLNGSLEFGKEDFLDMKCHIMKSQLVIRPEFLHELNATPIRQTGNLVRSQL</sequence>
<name>A0A6G0TRJ6_APHGL</name>
<dbReference type="Proteomes" id="UP000475862">
    <property type="component" value="Unassembled WGS sequence"/>
</dbReference>
<evidence type="ECO:0000313" key="1">
    <source>
        <dbReference type="EMBL" id="KAE9537554.1"/>
    </source>
</evidence>
<protein>
    <recommendedName>
        <fullName evidence="3">DDE Tnp4 domain-containing protein</fullName>
    </recommendedName>
</protein>
<keyword evidence="2" id="KW-1185">Reference proteome</keyword>
<reference evidence="1 2" key="1">
    <citation type="submission" date="2019-08" db="EMBL/GenBank/DDBJ databases">
        <title>The genome of the soybean aphid Biotype 1, its phylome, world population structure and adaptation to the North American continent.</title>
        <authorList>
            <person name="Giordano R."/>
            <person name="Donthu R.K."/>
            <person name="Hernandez A.G."/>
            <person name="Wright C.L."/>
            <person name="Zimin A.V."/>
        </authorList>
    </citation>
    <scope>NUCLEOTIDE SEQUENCE [LARGE SCALE GENOMIC DNA]</scope>
    <source>
        <tissue evidence="1">Whole aphids</tissue>
    </source>
</reference>
<proteinExistence type="predicted"/>
<gene>
    <name evidence="1" type="ORF">AGLY_006577</name>
</gene>
<dbReference type="EMBL" id="VYZN01000018">
    <property type="protein sequence ID" value="KAE9537554.1"/>
    <property type="molecule type" value="Genomic_DNA"/>
</dbReference>
<organism evidence="1 2">
    <name type="scientific">Aphis glycines</name>
    <name type="common">Soybean aphid</name>
    <dbReference type="NCBI Taxonomy" id="307491"/>
    <lineage>
        <taxon>Eukaryota</taxon>
        <taxon>Metazoa</taxon>
        <taxon>Ecdysozoa</taxon>
        <taxon>Arthropoda</taxon>
        <taxon>Hexapoda</taxon>
        <taxon>Insecta</taxon>
        <taxon>Pterygota</taxon>
        <taxon>Neoptera</taxon>
        <taxon>Paraneoptera</taxon>
        <taxon>Hemiptera</taxon>
        <taxon>Sternorrhyncha</taxon>
        <taxon>Aphidomorpha</taxon>
        <taxon>Aphidoidea</taxon>
        <taxon>Aphididae</taxon>
        <taxon>Aphidini</taxon>
        <taxon>Aphis</taxon>
        <taxon>Aphis</taxon>
    </lineage>
</organism>
<comment type="caution">
    <text evidence="1">The sequence shown here is derived from an EMBL/GenBank/DDBJ whole genome shotgun (WGS) entry which is preliminary data.</text>
</comment>